<dbReference type="EMBL" id="CP049056">
    <property type="protein sequence ID" value="QIE54599.1"/>
    <property type="molecule type" value="Genomic_DNA"/>
</dbReference>
<dbReference type="KEGG" id="hdh:G5B40_03585"/>
<sequence>MRRFFFLFFSLLALAALGWDLWRGPIEGQPVDFTSTAEYWAGLNRSSLIGLNAFIEKRISPDLWDILFLPVLAAPAFVGAGVLALFFFTIRPRRRKSKRSGLMFPRKRR</sequence>
<proteinExistence type="predicted"/>
<keyword evidence="1" id="KW-1133">Transmembrane helix</keyword>
<gene>
    <name evidence="2" type="ORF">G5B40_03585</name>
</gene>
<keyword evidence="1" id="KW-0472">Membrane</keyword>
<feature type="transmembrane region" description="Helical" evidence="1">
    <location>
        <begin position="66"/>
        <end position="90"/>
    </location>
</feature>
<accession>A0A7L5BYC0</accession>
<keyword evidence="1" id="KW-0812">Transmembrane</keyword>
<name>A0A7L5BYC0_9RHOB</name>
<dbReference type="AlphaFoldDB" id="A0A7L5BYC0"/>
<dbReference type="RefSeq" id="WP_165095097.1">
    <property type="nucleotide sequence ID" value="NZ_CP049056.1"/>
</dbReference>
<evidence type="ECO:0000313" key="3">
    <source>
        <dbReference type="Proteomes" id="UP000503336"/>
    </source>
</evidence>
<evidence type="ECO:0000256" key="1">
    <source>
        <dbReference type="SAM" id="Phobius"/>
    </source>
</evidence>
<dbReference type="Proteomes" id="UP000503336">
    <property type="component" value="Chromosome"/>
</dbReference>
<keyword evidence="3" id="KW-1185">Reference proteome</keyword>
<organism evidence="2 3">
    <name type="scientific">Pikeienuella piscinae</name>
    <dbReference type="NCBI Taxonomy" id="2748098"/>
    <lineage>
        <taxon>Bacteria</taxon>
        <taxon>Pseudomonadati</taxon>
        <taxon>Pseudomonadota</taxon>
        <taxon>Alphaproteobacteria</taxon>
        <taxon>Rhodobacterales</taxon>
        <taxon>Paracoccaceae</taxon>
        <taxon>Pikeienuella</taxon>
    </lineage>
</organism>
<reference evidence="2 3" key="1">
    <citation type="submission" date="2020-02" db="EMBL/GenBank/DDBJ databases">
        <title>complete genome sequence of Rhodobacteraceae bacterium.</title>
        <authorList>
            <person name="Park J."/>
            <person name="Kim Y.-S."/>
            <person name="Kim K.-H."/>
        </authorList>
    </citation>
    <scope>NUCLEOTIDE SEQUENCE [LARGE SCALE GENOMIC DNA]</scope>
    <source>
        <strain evidence="2 3">RR4-56</strain>
    </source>
</reference>
<protein>
    <submittedName>
        <fullName evidence="2">Uncharacterized protein</fullName>
    </submittedName>
</protein>
<evidence type="ECO:0000313" key="2">
    <source>
        <dbReference type="EMBL" id="QIE54599.1"/>
    </source>
</evidence>